<reference evidence="11" key="1">
    <citation type="submission" date="2022-07" db="EMBL/GenBank/DDBJ databases">
        <title>Alkalimarinus sp. nov., isolated from gut of a Alitta virens.</title>
        <authorList>
            <person name="Yang A.I."/>
            <person name="Shin N.-R."/>
        </authorList>
    </citation>
    <scope>NUCLEOTIDE SEQUENCE</scope>
    <source>
        <strain evidence="11">FA028</strain>
    </source>
</reference>
<dbReference type="NCBIfam" id="NF001567">
    <property type="entry name" value="PRK00389.1"/>
    <property type="match status" value="1"/>
</dbReference>
<evidence type="ECO:0000256" key="1">
    <source>
        <dbReference type="ARBA" id="ARBA00008609"/>
    </source>
</evidence>
<evidence type="ECO:0000256" key="4">
    <source>
        <dbReference type="ARBA" id="ARBA00022679"/>
    </source>
</evidence>
<dbReference type="InterPro" id="IPR029043">
    <property type="entry name" value="GcvT/YgfZ_C"/>
</dbReference>
<dbReference type="EMBL" id="CP101527">
    <property type="protein sequence ID" value="UZW74049.1"/>
    <property type="molecule type" value="Genomic_DNA"/>
</dbReference>
<comment type="similarity">
    <text evidence="1 7">Belongs to the GcvT family.</text>
</comment>
<gene>
    <name evidence="7 11" type="primary">gcvT</name>
    <name evidence="11" type="ORF">NNL22_13560</name>
</gene>
<evidence type="ECO:0000256" key="2">
    <source>
        <dbReference type="ARBA" id="ARBA00012616"/>
    </source>
</evidence>
<dbReference type="GO" id="GO:0004047">
    <property type="term" value="F:aminomethyltransferase activity"/>
    <property type="evidence" value="ECO:0007669"/>
    <property type="project" value="UniProtKB-UniRule"/>
</dbReference>
<evidence type="ECO:0000259" key="10">
    <source>
        <dbReference type="Pfam" id="PF08669"/>
    </source>
</evidence>
<dbReference type="Gene3D" id="3.30.1360.120">
    <property type="entry name" value="Probable tRNA modification gtpase trme, domain 1"/>
    <property type="match status" value="1"/>
</dbReference>
<dbReference type="NCBIfam" id="TIGR00528">
    <property type="entry name" value="gcvT"/>
    <property type="match status" value="1"/>
</dbReference>
<dbReference type="PANTHER" id="PTHR43757">
    <property type="entry name" value="AMINOMETHYLTRANSFERASE"/>
    <property type="match status" value="1"/>
</dbReference>
<dbReference type="InterPro" id="IPR022903">
    <property type="entry name" value="GcvT_bac"/>
</dbReference>
<evidence type="ECO:0000313" key="11">
    <source>
        <dbReference type="EMBL" id="UZW74049.1"/>
    </source>
</evidence>
<evidence type="ECO:0000313" key="12">
    <source>
        <dbReference type="Proteomes" id="UP001164472"/>
    </source>
</evidence>
<feature type="domain" description="GCVT N-terminal" evidence="9">
    <location>
        <begin position="7"/>
        <end position="257"/>
    </location>
</feature>
<dbReference type="HAMAP" id="MF_00259">
    <property type="entry name" value="GcvT"/>
    <property type="match status" value="1"/>
</dbReference>
<dbReference type="InterPro" id="IPR028896">
    <property type="entry name" value="GcvT/YgfZ/DmdA"/>
</dbReference>
<dbReference type="GO" id="GO:0005960">
    <property type="term" value="C:glycine cleavage complex"/>
    <property type="evidence" value="ECO:0007669"/>
    <property type="project" value="InterPro"/>
</dbReference>
<protein>
    <recommendedName>
        <fullName evidence="2 7">Aminomethyltransferase</fullName>
        <ecNumber evidence="2 7">2.1.2.10</ecNumber>
    </recommendedName>
    <alternativeName>
        <fullName evidence="5 7">Glycine cleavage system T protein</fullName>
    </alternativeName>
</protein>
<evidence type="ECO:0000256" key="7">
    <source>
        <dbReference type="HAMAP-Rule" id="MF_00259"/>
    </source>
</evidence>
<dbReference type="InterPro" id="IPR006222">
    <property type="entry name" value="GCVT_N"/>
</dbReference>
<keyword evidence="12" id="KW-1185">Reference proteome</keyword>
<dbReference type="AlphaFoldDB" id="A0A9E8HGL1"/>
<feature type="domain" description="Aminomethyltransferase C-terminal" evidence="10">
    <location>
        <begin position="280"/>
        <end position="353"/>
    </location>
</feature>
<evidence type="ECO:0000256" key="6">
    <source>
        <dbReference type="ARBA" id="ARBA00047665"/>
    </source>
</evidence>
<dbReference type="GO" id="GO:0019464">
    <property type="term" value="P:glycine decarboxylation via glycine cleavage system"/>
    <property type="evidence" value="ECO:0007669"/>
    <property type="project" value="UniProtKB-UniRule"/>
</dbReference>
<dbReference type="InterPro" id="IPR027266">
    <property type="entry name" value="TrmE/GcvT-like"/>
</dbReference>
<keyword evidence="4 7" id="KW-0808">Transferase</keyword>
<dbReference type="Gene3D" id="2.40.30.110">
    <property type="entry name" value="Aminomethyltransferase beta-barrel domains"/>
    <property type="match status" value="1"/>
</dbReference>
<dbReference type="InterPro" id="IPR006223">
    <property type="entry name" value="GcvT"/>
</dbReference>
<dbReference type="GO" id="GO:0005829">
    <property type="term" value="C:cytosol"/>
    <property type="evidence" value="ECO:0007669"/>
    <property type="project" value="TreeGrafter"/>
</dbReference>
<sequence>MGNKTALYDTHVACGGKIVDFGGWDMPIHYGSQLEEHHVVRKASGMFDVSHMTIVDLVGSDAKRYLQYLLANDVDKLKDIGKALYSGMLNEQGGVIDDLIVYNMPEGYRLVVNCGTREKDLAWMEKQSAGFDIELTERPELAMVAVQGPEAIAKTMQVLAGEKAEAISSLKVFQGLESAGWMLCRTGYTGEDGLEIIVPEAEVVTFWQQLQEAGVKPCGLGARDTLRLEAGMNLYGSDMDESISPLQANMGWTIAWQPSERDFIGRAALEAEKAEGVKSKLVGLVLEERGVLRAHQKVVVEGLGEGEITSGTFSPTLGYSVALARVPAATGDSCAVEMRKKLQPVKVVMPPFVRNGARVYK</sequence>
<dbReference type="PIRSF" id="PIRSF006487">
    <property type="entry name" value="GcvT"/>
    <property type="match status" value="1"/>
</dbReference>
<dbReference type="Proteomes" id="UP001164472">
    <property type="component" value="Chromosome"/>
</dbReference>
<dbReference type="KEGG" id="asem:NNL22_13560"/>
<dbReference type="RefSeq" id="WP_251811508.1">
    <property type="nucleotide sequence ID" value="NZ_CP101527.1"/>
</dbReference>
<dbReference type="GO" id="GO:0008483">
    <property type="term" value="F:transaminase activity"/>
    <property type="evidence" value="ECO:0007669"/>
    <property type="project" value="UniProtKB-KW"/>
</dbReference>
<dbReference type="PANTHER" id="PTHR43757:SF2">
    <property type="entry name" value="AMINOMETHYLTRANSFERASE, MITOCHONDRIAL"/>
    <property type="match status" value="1"/>
</dbReference>
<dbReference type="Gene3D" id="4.10.1250.10">
    <property type="entry name" value="Aminomethyltransferase fragment"/>
    <property type="match status" value="1"/>
</dbReference>
<organism evidence="11 12">
    <name type="scientific">Alkalimarinus sediminis</name>
    <dbReference type="NCBI Taxonomy" id="1632866"/>
    <lineage>
        <taxon>Bacteria</taxon>
        <taxon>Pseudomonadati</taxon>
        <taxon>Pseudomonadota</taxon>
        <taxon>Gammaproteobacteria</taxon>
        <taxon>Alteromonadales</taxon>
        <taxon>Alteromonadaceae</taxon>
        <taxon>Alkalimarinus</taxon>
    </lineage>
</organism>
<comment type="function">
    <text evidence="7">The glycine cleavage system catalyzes the degradation of glycine.</text>
</comment>
<evidence type="ECO:0000256" key="5">
    <source>
        <dbReference type="ARBA" id="ARBA00031395"/>
    </source>
</evidence>
<dbReference type="FunFam" id="2.40.30.110:FF:000001">
    <property type="entry name" value="Aminomethyltransferase"/>
    <property type="match status" value="1"/>
</dbReference>
<dbReference type="FunFam" id="3.30.70.1400:FF:000001">
    <property type="entry name" value="Aminomethyltransferase"/>
    <property type="match status" value="1"/>
</dbReference>
<name>A0A9E8HGL1_9ALTE</name>
<dbReference type="SUPFAM" id="SSF103025">
    <property type="entry name" value="Folate-binding domain"/>
    <property type="match status" value="1"/>
</dbReference>
<accession>A0A9E8HGL1</accession>
<dbReference type="Pfam" id="PF08669">
    <property type="entry name" value="GCV_T_C"/>
    <property type="match status" value="1"/>
</dbReference>
<dbReference type="Gene3D" id="3.30.70.1400">
    <property type="entry name" value="Aminomethyltransferase beta-barrel domains"/>
    <property type="match status" value="1"/>
</dbReference>
<evidence type="ECO:0000256" key="3">
    <source>
        <dbReference type="ARBA" id="ARBA00022576"/>
    </source>
</evidence>
<dbReference type="FunFam" id="4.10.1250.10:FF:000001">
    <property type="entry name" value="Aminomethyltransferase"/>
    <property type="match status" value="1"/>
</dbReference>
<evidence type="ECO:0000256" key="8">
    <source>
        <dbReference type="PIRSR" id="PIRSR006487-1"/>
    </source>
</evidence>
<dbReference type="Pfam" id="PF01571">
    <property type="entry name" value="GCV_T"/>
    <property type="match status" value="1"/>
</dbReference>
<dbReference type="InterPro" id="IPR013977">
    <property type="entry name" value="GcvT_C"/>
</dbReference>
<comment type="subunit">
    <text evidence="7">The glycine cleavage system is composed of four proteins: P, T, L and H.</text>
</comment>
<evidence type="ECO:0000259" key="9">
    <source>
        <dbReference type="Pfam" id="PF01571"/>
    </source>
</evidence>
<keyword evidence="3 7" id="KW-0032">Aminotransferase</keyword>
<dbReference type="EC" id="2.1.2.10" evidence="2 7"/>
<comment type="catalytic activity">
    <reaction evidence="6 7">
        <text>N(6)-[(R)-S(8)-aminomethyldihydrolipoyl]-L-lysyl-[protein] + (6S)-5,6,7,8-tetrahydrofolate = N(6)-[(R)-dihydrolipoyl]-L-lysyl-[protein] + (6R)-5,10-methylene-5,6,7,8-tetrahydrofolate + NH4(+)</text>
        <dbReference type="Rhea" id="RHEA:16945"/>
        <dbReference type="Rhea" id="RHEA-COMP:10475"/>
        <dbReference type="Rhea" id="RHEA-COMP:10492"/>
        <dbReference type="ChEBI" id="CHEBI:15636"/>
        <dbReference type="ChEBI" id="CHEBI:28938"/>
        <dbReference type="ChEBI" id="CHEBI:57453"/>
        <dbReference type="ChEBI" id="CHEBI:83100"/>
        <dbReference type="ChEBI" id="CHEBI:83143"/>
        <dbReference type="EC" id="2.1.2.10"/>
    </reaction>
</comment>
<proteinExistence type="inferred from homology"/>
<dbReference type="SUPFAM" id="SSF101790">
    <property type="entry name" value="Aminomethyltransferase beta-barrel domain"/>
    <property type="match status" value="1"/>
</dbReference>
<feature type="binding site" evidence="8">
    <location>
        <position position="195"/>
    </location>
    <ligand>
        <name>substrate</name>
    </ligand>
</feature>